<keyword evidence="4 9" id="KW-0547">Nucleotide-binding</keyword>
<keyword evidence="7 9" id="KW-0030">Aminoacyl-tRNA synthetase</keyword>
<dbReference type="PANTHER" id="PTHR43766:SF1">
    <property type="entry name" value="TRYPTOPHAN--TRNA LIGASE, MITOCHONDRIAL"/>
    <property type="match status" value="1"/>
</dbReference>
<organism evidence="10 11">
    <name type="scientific">candidate division WWE3 bacterium</name>
    <dbReference type="NCBI Taxonomy" id="2053526"/>
    <lineage>
        <taxon>Bacteria</taxon>
        <taxon>Katanobacteria</taxon>
    </lineage>
</organism>
<dbReference type="InterPro" id="IPR001412">
    <property type="entry name" value="aa-tRNA-synth_I_CS"/>
</dbReference>
<evidence type="ECO:0000256" key="7">
    <source>
        <dbReference type="ARBA" id="ARBA00023146"/>
    </source>
</evidence>
<evidence type="ECO:0000256" key="6">
    <source>
        <dbReference type="ARBA" id="ARBA00022917"/>
    </source>
</evidence>
<dbReference type="Pfam" id="PF00579">
    <property type="entry name" value="tRNA-synt_1b"/>
    <property type="match status" value="1"/>
</dbReference>
<evidence type="ECO:0000256" key="1">
    <source>
        <dbReference type="ARBA" id="ARBA00005594"/>
    </source>
</evidence>
<dbReference type="AlphaFoldDB" id="A0A955LL42"/>
<dbReference type="PROSITE" id="PS00178">
    <property type="entry name" value="AA_TRNA_LIGASE_I"/>
    <property type="match status" value="1"/>
</dbReference>
<comment type="caution">
    <text evidence="10">The sequence shown here is derived from an EMBL/GenBank/DDBJ whole genome shotgun (WGS) entry which is preliminary data.</text>
</comment>
<comment type="similarity">
    <text evidence="1 9">Belongs to the class-I aminoacyl-tRNA synthetase family.</text>
</comment>
<evidence type="ECO:0000256" key="2">
    <source>
        <dbReference type="ARBA" id="ARBA00013161"/>
    </source>
</evidence>
<dbReference type="Gene3D" id="3.40.50.620">
    <property type="entry name" value="HUPs"/>
    <property type="match status" value="1"/>
</dbReference>
<dbReference type="EC" id="6.1.1.2" evidence="2 8"/>
<sequence length="147" mass="16695">MNKKLRVFSGIQPSGDLHLGNYIGALSQWAKHQDEYENYFCVVDLHAITVEQDPEKLHQYIRSNAAWYIACGIDPKKSVIFVQSHNKDHAQLGWILNCFTGIGQLERMTQYKDKKGKQSFVSAGLFDYPVLMAADILLYDVDMVPVG</sequence>
<evidence type="ECO:0000256" key="8">
    <source>
        <dbReference type="NCBIfam" id="TIGR00233"/>
    </source>
</evidence>
<evidence type="ECO:0000256" key="4">
    <source>
        <dbReference type="ARBA" id="ARBA00022741"/>
    </source>
</evidence>
<dbReference type="SUPFAM" id="SSF52374">
    <property type="entry name" value="Nucleotidylyl transferase"/>
    <property type="match status" value="1"/>
</dbReference>
<dbReference type="Proteomes" id="UP000751518">
    <property type="component" value="Unassembled WGS sequence"/>
</dbReference>
<evidence type="ECO:0000313" key="10">
    <source>
        <dbReference type="EMBL" id="MCA9392483.1"/>
    </source>
</evidence>
<feature type="non-terminal residue" evidence="10">
    <location>
        <position position="147"/>
    </location>
</feature>
<reference evidence="10" key="2">
    <citation type="journal article" date="2021" name="Microbiome">
        <title>Successional dynamics and alternative stable states in a saline activated sludge microbial community over 9 years.</title>
        <authorList>
            <person name="Wang Y."/>
            <person name="Ye J."/>
            <person name="Ju F."/>
            <person name="Liu L."/>
            <person name="Boyd J.A."/>
            <person name="Deng Y."/>
            <person name="Parks D.H."/>
            <person name="Jiang X."/>
            <person name="Yin X."/>
            <person name="Woodcroft B.J."/>
            <person name="Tyson G.W."/>
            <person name="Hugenholtz P."/>
            <person name="Polz M.F."/>
            <person name="Zhang T."/>
        </authorList>
    </citation>
    <scope>NUCLEOTIDE SEQUENCE</scope>
    <source>
        <strain evidence="10">HKST-UBA03</strain>
    </source>
</reference>
<dbReference type="InterPro" id="IPR050203">
    <property type="entry name" value="Trp-tRNA_synthetase"/>
</dbReference>
<name>A0A955LL42_UNCKA</name>
<dbReference type="NCBIfam" id="TIGR00233">
    <property type="entry name" value="trpS"/>
    <property type="match status" value="1"/>
</dbReference>
<accession>A0A955LL42</accession>
<dbReference type="InterPro" id="IPR002305">
    <property type="entry name" value="aa-tRNA-synth_Ic"/>
</dbReference>
<evidence type="ECO:0000256" key="3">
    <source>
        <dbReference type="ARBA" id="ARBA00022598"/>
    </source>
</evidence>
<dbReference type="InterPro" id="IPR002306">
    <property type="entry name" value="Trp-tRNA-ligase"/>
</dbReference>
<proteinExistence type="inferred from homology"/>
<keyword evidence="6 9" id="KW-0648">Protein biosynthesis</keyword>
<dbReference type="EMBL" id="JAGQKZ010000061">
    <property type="protein sequence ID" value="MCA9392483.1"/>
    <property type="molecule type" value="Genomic_DNA"/>
</dbReference>
<reference evidence="10" key="1">
    <citation type="submission" date="2020-04" db="EMBL/GenBank/DDBJ databases">
        <authorList>
            <person name="Zhang T."/>
        </authorList>
    </citation>
    <scope>NUCLEOTIDE SEQUENCE</scope>
    <source>
        <strain evidence="10">HKST-UBA03</strain>
    </source>
</reference>
<keyword evidence="5 9" id="KW-0067">ATP-binding</keyword>
<evidence type="ECO:0000256" key="9">
    <source>
        <dbReference type="RuleBase" id="RU363036"/>
    </source>
</evidence>
<protein>
    <recommendedName>
        <fullName evidence="2 8">Tryptophan--tRNA ligase</fullName>
        <ecNumber evidence="2 8">6.1.1.2</ecNumber>
    </recommendedName>
</protein>
<gene>
    <name evidence="10" type="primary">trpS</name>
    <name evidence="10" type="ORF">KC614_04800</name>
</gene>
<dbReference type="GO" id="GO:0005829">
    <property type="term" value="C:cytosol"/>
    <property type="evidence" value="ECO:0007669"/>
    <property type="project" value="TreeGrafter"/>
</dbReference>
<evidence type="ECO:0000313" key="11">
    <source>
        <dbReference type="Proteomes" id="UP000751518"/>
    </source>
</evidence>
<dbReference type="PRINTS" id="PR01039">
    <property type="entry name" value="TRNASYNTHTRP"/>
</dbReference>
<dbReference type="GO" id="GO:0004830">
    <property type="term" value="F:tryptophan-tRNA ligase activity"/>
    <property type="evidence" value="ECO:0007669"/>
    <property type="project" value="UniProtKB-UniRule"/>
</dbReference>
<evidence type="ECO:0000256" key="5">
    <source>
        <dbReference type="ARBA" id="ARBA00022840"/>
    </source>
</evidence>
<dbReference type="GO" id="GO:0005524">
    <property type="term" value="F:ATP binding"/>
    <property type="evidence" value="ECO:0007669"/>
    <property type="project" value="UniProtKB-KW"/>
</dbReference>
<dbReference type="PANTHER" id="PTHR43766">
    <property type="entry name" value="TRYPTOPHAN--TRNA LIGASE, MITOCHONDRIAL"/>
    <property type="match status" value="1"/>
</dbReference>
<keyword evidence="3 9" id="KW-0436">Ligase</keyword>
<dbReference type="GO" id="GO:0006436">
    <property type="term" value="P:tryptophanyl-tRNA aminoacylation"/>
    <property type="evidence" value="ECO:0007669"/>
    <property type="project" value="UniProtKB-UniRule"/>
</dbReference>
<dbReference type="InterPro" id="IPR014729">
    <property type="entry name" value="Rossmann-like_a/b/a_fold"/>
</dbReference>